<dbReference type="EMBL" id="LN649229">
    <property type="protein sequence ID" value="CEI64045.1"/>
    <property type="molecule type" value="Genomic_DNA"/>
</dbReference>
<dbReference type="AlphaFoldDB" id="A0A2L2TUT6"/>
<sequence length="137" mass="14815">MTSSALGILEAVFLPEILEESNMIHIHRPARQRPLSRYCSQVPKDLFQLVALAMSQIVPLWSQRKRMSGKYCVFSINNPVICWASDNGKGSSCGGGVGTRKLSIGFNAIVEASRALASRPCVVVVDESLKSPPAIAS</sequence>
<reference evidence="2" key="1">
    <citation type="submission" date="2014-10" db="EMBL/GenBank/DDBJ databases">
        <authorList>
            <person name="King R."/>
        </authorList>
    </citation>
    <scope>NUCLEOTIDE SEQUENCE [LARGE SCALE GENOMIC DNA]</scope>
    <source>
        <strain evidence="2">A3/5</strain>
    </source>
</reference>
<keyword evidence="2" id="KW-1185">Reference proteome</keyword>
<evidence type="ECO:0000313" key="1">
    <source>
        <dbReference type="EMBL" id="CEI64045.1"/>
    </source>
</evidence>
<name>A0A2L2TUT6_9HYPO</name>
<organism evidence="1 2">
    <name type="scientific">Fusarium venenatum</name>
    <dbReference type="NCBI Taxonomy" id="56646"/>
    <lineage>
        <taxon>Eukaryota</taxon>
        <taxon>Fungi</taxon>
        <taxon>Dikarya</taxon>
        <taxon>Ascomycota</taxon>
        <taxon>Pezizomycotina</taxon>
        <taxon>Sordariomycetes</taxon>
        <taxon>Hypocreomycetidae</taxon>
        <taxon>Hypocreales</taxon>
        <taxon>Nectriaceae</taxon>
        <taxon>Fusarium</taxon>
    </lineage>
</organism>
<protein>
    <submittedName>
        <fullName evidence="1">Uncharacterized protein</fullName>
    </submittedName>
</protein>
<accession>A0A2L2TUT6</accession>
<proteinExistence type="predicted"/>
<evidence type="ECO:0000313" key="2">
    <source>
        <dbReference type="Proteomes" id="UP000245910"/>
    </source>
</evidence>
<dbReference type="Proteomes" id="UP000245910">
    <property type="component" value="Chromosome I"/>
</dbReference>